<dbReference type="InterPro" id="IPR001173">
    <property type="entry name" value="Glyco_trans_2-like"/>
</dbReference>
<comment type="caution">
    <text evidence="2">The sequence shown here is derived from an EMBL/GenBank/DDBJ whole genome shotgun (WGS) entry which is preliminary data.</text>
</comment>
<protein>
    <recommendedName>
        <fullName evidence="1">Glycosyltransferase 2-like domain-containing protein</fullName>
    </recommendedName>
</protein>
<dbReference type="EMBL" id="BARS01015336">
    <property type="protein sequence ID" value="GAF89316.1"/>
    <property type="molecule type" value="Genomic_DNA"/>
</dbReference>
<accession>X0TQ04</accession>
<gene>
    <name evidence="2" type="ORF">S01H1_25395</name>
</gene>
<name>X0TQ04_9ZZZZ</name>
<dbReference type="GO" id="GO:0006487">
    <property type="term" value="P:protein N-linked glycosylation"/>
    <property type="evidence" value="ECO:0007669"/>
    <property type="project" value="TreeGrafter"/>
</dbReference>
<dbReference type="PANTHER" id="PTHR10859:SF91">
    <property type="entry name" value="DOLICHYL-PHOSPHATE BETA-GLUCOSYLTRANSFERASE"/>
    <property type="match status" value="1"/>
</dbReference>
<sequence>QIFQKTHPIIKEVNLAPIPPPQLESSDLLISVIIPVYNEENSIKDVIERIPNHLNYEIILVDDGSTDKSVLKIKELKKDNIILLEHQKNIGYGAALITGFKNATGDIIVTLDSDGQHCPEEIPDLIKPIINKQADIVIGSRYLGKSSYIVPTYTKIGEKIISFFLWILFRQKIKNNQNGLKAFSKKSAKIFNSMMYKRFGLCTEIVFKAAYYKFKLLEIPASVNLRKHGTSYVNLLRLIISISTCILVYGLKKVINIFHNQNI</sequence>
<proteinExistence type="predicted"/>
<dbReference type="PANTHER" id="PTHR10859">
    <property type="entry name" value="GLYCOSYL TRANSFERASE"/>
    <property type="match status" value="1"/>
</dbReference>
<dbReference type="Gene3D" id="3.90.550.10">
    <property type="entry name" value="Spore Coat Polysaccharide Biosynthesis Protein SpsA, Chain A"/>
    <property type="match status" value="1"/>
</dbReference>
<feature type="domain" description="Glycosyltransferase 2-like" evidence="1">
    <location>
        <begin position="31"/>
        <end position="187"/>
    </location>
</feature>
<dbReference type="CDD" id="cd04179">
    <property type="entry name" value="DPM_DPG-synthase_like"/>
    <property type="match status" value="1"/>
</dbReference>
<dbReference type="Pfam" id="PF00535">
    <property type="entry name" value="Glycos_transf_2"/>
    <property type="match status" value="1"/>
</dbReference>
<organism evidence="2">
    <name type="scientific">marine sediment metagenome</name>
    <dbReference type="NCBI Taxonomy" id="412755"/>
    <lineage>
        <taxon>unclassified sequences</taxon>
        <taxon>metagenomes</taxon>
        <taxon>ecological metagenomes</taxon>
    </lineage>
</organism>
<evidence type="ECO:0000313" key="2">
    <source>
        <dbReference type="EMBL" id="GAF89316.1"/>
    </source>
</evidence>
<dbReference type="InterPro" id="IPR029044">
    <property type="entry name" value="Nucleotide-diphossugar_trans"/>
</dbReference>
<dbReference type="AlphaFoldDB" id="X0TQ04"/>
<evidence type="ECO:0000259" key="1">
    <source>
        <dbReference type="Pfam" id="PF00535"/>
    </source>
</evidence>
<dbReference type="SUPFAM" id="SSF53448">
    <property type="entry name" value="Nucleotide-diphospho-sugar transferases"/>
    <property type="match status" value="1"/>
</dbReference>
<reference evidence="2" key="1">
    <citation type="journal article" date="2014" name="Front. Microbiol.">
        <title>High frequency of phylogenetically diverse reductive dehalogenase-homologous genes in deep subseafloor sedimentary metagenomes.</title>
        <authorList>
            <person name="Kawai M."/>
            <person name="Futagami T."/>
            <person name="Toyoda A."/>
            <person name="Takaki Y."/>
            <person name="Nishi S."/>
            <person name="Hori S."/>
            <person name="Arai W."/>
            <person name="Tsubouchi T."/>
            <person name="Morono Y."/>
            <person name="Uchiyama I."/>
            <person name="Ito T."/>
            <person name="Fujiyama A."/>
            <person name="Inagaki F."/>
            <person name="Takami H."/>
        </authorList>
    </citation>
    <scope>NUCLEOTIDE SEQUENCE</scope>
    <source>
        <strain evidence="2">Expedition CK06-06</strain>
    </source>
</reference>
<feature type="non-terminal residue" evidence="2">
    <location>
        <position position="1"/>
    </location>
</feature>